<organism evidence="1">
    <name type="scientific">marine sediment metagenome</name>
    <dbReference type="NCBI Taxonomy" id="412755"/>
    <lineage>
        <taxon>unclassified sequences</taxon>
        <taxon>metagenomes</taxon>
        <taxon>ecological metagenomes</taxon>
    </lineage>
</organism>
<accession>X1J103</accession>
<comment type="caution">
    <text evidence="1">The sequence shown here is derived from an EMBL/GenBank/DDBJ whole genome shotgun (WGS) entry which is preliminary data.</text>
</comment>
<name>X1J103_9ZZZZ</name>
<sequence>MSNVREVAEGTQYQGADEELAYSVTTTPWGSTPTNYSAKAYDESVDEDVTGDVFKPNTPGKSGDVITLSRLAALEVGHSYRIEVKFTDSDSDIWELYFIVKCVT</sequence>
<reference evidence="1" key="1">
    <citation type="journal article" date="2014" name="Front. Microbiol.">
        <title>High frequency of phylogenetically diverse reductive dehalogenase-homologous genes in deep subseafloor sedimentary metagenomes.</title>
        <authorList>
            <person name="Kawai M."/>
            <person name="Futagami T."/>
            <person name="Toyoda A."/>
            <person name="Takaki Y."/>
            <person name="Nishi S."/>
            <person name="Hori S."/>
            <person name="Arai W."/>
            <person name="Tsubouchi T."/>
            <person name="Morono Y."/>
            <person name="Uchiyama I."/>
            <person name="Ito T."/>
            <person name="Fujiyama A."/>
            <person name="Inagaki F."/>
            <person name="Takami H."/>
        </authorList>
    </citation>
    <scope>NUCLEOTIDE SEQUENCE</scope>
    <source>
        <strain evidence="1">Expedition CK06-06</strain>
    </source>
</reference>
<gene>
    <name evidence="1" type="ORF">S03H2_58415</name>
</gene>
<protein>
    <submittedName>
        <fullName evidence="1">Uncharacterized protein</fullName>
    </submittedName>
</protein>
<proteinExistence type="predicted"/>
<dbReference type="AlphaFoldDB" id="X1J103"/>
<dbReference type="EMBL" id="BARU01037493">
    <property type="protein sequence ID" value="GAH88386.1"/>
    <property type="molecule type" value="Genomic_DNA"/>
</dbReference>
<evidence type="ECO:0000313" key="1">
    <source>
        <dbReference type="EMBL" id="GAH88386.1"/>
    </source>
</evidence>